<dbReference type="Gene3D" id="3.10.105.10">
    <property type="entry name" value="Dipeptide-binding Protein, Domain 3"/>
    <property type="match status" value="1"/>
</dbReference>
<evidence type="ECO:0000313" key="5">
    <source>
        <dbReference type="Proteomes" id="UP001253545"/>
    </source>
</evidence>
<evidence type="ECO:0000256" key="2">
    <source>
        <dbReference type="ARBA" id="ARBA00022729"/>
    </source>
</evidence>
<dbReference type="SUPFAM" id="SSF53850">
    <property type="entry name" value="Periplasmic binding protein-like II"/>
    <property type="match status" value="1"/>
</dbReference>
<name>A0ABU2ZML6_9ALTE</name>
<dbReference type="PIRSF" id="PIRSF002741">
    <property type="entry name" value="MppA"/>
    <property type="match status" value="1"/>
</dbReference>
<feature type="domain" description="Solute-binding protein family 5" evidence="3">
    <location>
        <begin position="89"/>
        <end position="467"/>
    </location>
</feature>
<reference evidence="4 5" key="1">
    <citation type="submission" date="2023-09" db="EMBL/GenBank/DDBJ databases">
        <authorList>
            <person name="Rey-Velasco X."/>
        </authorList>
    </citation>
    <scope>NUCLEOTIDE SEQUENCE [LARGE SCALE GENOMIC DNA]</scope>
    <source>
        <strain evidence="4 5">P117</strain>
    </source>
</reference>
<evidence type="ECO:0000256" key="1">
    <source>
        <dbReference type="ARBA" id="ARBA00005695"/>
    </source>
</evidence>
<dbReference type="Pfam" id="PF00496">
    <property type="entry name" value="SBP_bac_5"/>
    <property type="match status" value="1"/>
</dbReference>
<comment type="caution">
    <text evidence="4">The sequence shown here is derived from an EMBL/GenBank/DDBJ whole genome shotgun (WGS) entry which is preliminary data.</text>
</comment>
<protein>
    <submittedName>
        <fullName evidence="4">ABC transporter substrate-binding protein</fullName>
    </submittedName>
</protein>
<dbReference type="Proteomes" id="UP001253545">
    <property type="component" value="Unassembled WGS sequence"/>
</dbReference>
<sequence>MIKQPISSLSSESKTKAAGLLFWVLFIFCVGAVGCSNERPSKGNAITFCSESNPAFFNPQLDTSSTTADASAHQIYDRLLEFNPDNGRIEPGLASSWLVSQDGLTYTFQLRRKVAFHSTEYFLPTRSFNADDVIFSIDRWRDPKHPYHEVNGGNYPYFESLRLDQTIKNVRRVNGYRVEITLFKRDSSFLANLATDFAVIMSKEYADQLTKIGSPSRLDTHPIGTGPYKFVAYRQNQYIRYLRHAEYFLPTSGAEHLIFDITPQSSLRMAKLITGECDAVAFPSQSDLEEIEKRESLSLLEKPGLNIGFWAFNTSKAPFDNPKVRQALVLAVDKTSILDAIYRGQATRAKSLVPSASWAYQNDARELGYNPVRARELLNEAGVPFNFTMDVWAMPVERAYNPNAMKMARLLKNYLNEVGITLNIISYDWNIFRENLKLGVHDSVLIGWNADNGDPDNFYRPLLTCDAIPSGTNRAMWCNEEYDNIIQQALLIDDFEERKALYHQANQLLFEYMPLMPIAHAYQYQAVRSDIDSMKINPFGGIRFDDVERKQ</sequence>
<keyword evidence="2" id="KW-0732">Signal</keyword>
<dbReference type="PANTHER" id="PTHR30290">
    <property type="entry name" value="PERIPLASMIC BINDING COMPONENT OF ABC TRANSPORTER"/>
    <property type="match status" value="1"/>
</dbReference>
<evidence type="ECO:0000313" key="4">
    <source>
        <dbReference type="EMBL" id="MDT0593864.1"/>
    </source>
</evidence>
<keyword evidence="5" id="KW-1185">Reference proteome</keyword>
<dbReference type="Gene3D" id="3.40.190.10">
    <property type="entry name" value="Periplasmic binding protein-like II"/>
    <property type="match status" value="1"/>
</dbReference>
<evidence type="ECO:0000259" key="3">
    <source>
        <dbReference type="Pfam" id="PF00496"/>
    </source>
</evidence>
<dbReference type="PROSITE" id="PS51257">
    <property type="entry name" value="PROKAR_LIPOPROTEIN"/>
    <property type="match status" value="1"/>
</dbReference>
<organism evidence="4 5">
    <name type="scientific">Glaciecola petra</name>
    <dbReference type="NCBI Taxonomy" id="3075602"/>
    <lineage>
        <taxon>Bacteria</taxon>
        <taxon>Pseudomonadati</taxon>
        <taxon>Pseudomonadota</taxon>
        <taxon>Gammaproteobacteria</taxon>
        <taxon>Alteromonadales</taxon>
        <taxon>Alteromonadaceae</taxon>
        <taxon>Glaciecola</taxon>
    </lineage>
</organism>
<dbReference type="CDD" id="cd08493">
    <property type="entry name" value="PBP2_DppA_like"/>
    <property type="match status" value="1"/>
</dbReference>
<accession>A0ABU2ZML6</accession>
<dbReference type="InterPro" id="IPR000914">
    <property type="entry name" value="SBP_5_dom"/>
</dbReference>
<dbReference type="EMBL" id="JAVRHX010000001">
    <property type="protein sequence ID" value="MDT0593864.1"/>
    <property type="molecule type" value="Genomic_DNA"/>
</dbReference>
<gene>
    <name evidence="4" type="ORF">RM552_03275</name>
</gene>
<comment type="similarity">
    <text evidence="1">Belongs to the bacterial solute-binding protein 5 family.</text>
</comment>
<dbReference type="Gene3D" id="3.90.76.10">
    <property type="entry name" value="Dipeptide-binding Protein, Domain 1"/>
    <property type="match status" value="1"/>
</dbReference>
<dbReference type="InterPro" id="IPR039424">
    <property type="entry name" value="SBP_5"/>
</dbReference>
<dbReference type="InterPro" id="IPR030678">
    <property type="entry name" value="Peptide/Ni-bd"/>
</dbReference>
<dbReference type="RefSeq" id="WP_311367359.1">
    <property type="nucleotide sequence ID" value="NZ_JAVRHX010000001.1"/>
</dbReference>
<dbReference type="PANTHER" id="PTHR30290:SF38">
    <property type="entry name" value="D,D-DIPEPTIDE-BINDING PERIPLASMIC PROTEIN DDPA-RELATED"/>
    <property type="match status" value="1"/>
</dbReference>
<proteinExistence type="inferred from homology"/>